<dbReference type="InterPro" id="IPR036844">
    <property type="entry name" value="Hint_dom_sf"/>
</dbReference>
<evidence type="ECO:0000313" key="3">
    <source>
        <dbReference type="Proteomes" id="UP000681356"/>
    </source>
</evidence>
<sequence>MRKYEVAWLGADLSVSLKTLVAPATPQFEESACAFARGTLIPTLRGPVAIEDLAPGDYVETAEGHDAVLWIGSTTYIPGRSDEGTSLTSLTRITAEAQDFGQPGMDVLVGPAARRVVRHPRLQRLLGQEAVLAPVADYVDGDRFLDITPGGPVQLYHFMVERHSTVRIGGLELETYHPGKALVHAGGEAMRQLFLSMFPHVARPEDFGPLRLSRTTREVIDSLLDT</sequence>
<feature type="domain" description="Hedgehog/Intein (Hint)" evidence="1">
    <location>
        <begin position="33"/>
        <end position="179"/>
    </location>
</feature>
<name>A0A8J8B8W0_9RHOB</name>
<dbReference type="Proteomes" id="UP000681356">
    <property type="component" value="Unassembled WGS sequence"/>
</dbReference>
<organism evidence="2 3">
    <name type="scientific">Thetidibacter halocola</name>
    <dbReference type="NCBI Taxonomy" id="2827239"/>
    <lineage>
        <taxon>Bacteria</taxon>
        <taxon>Pseudomonadati</taxon>
        <taxon>Pseudomonadota</taxon>
        <taxon>Alphaproteobacteria</taxon>
        <taxon>Rhodobacterales</taxon>
        <taxon>Roseobacteraceae</taxon>
        <taxon>Thetidibacter</taxon>
    </lineage>
</organism>
<proteinExistence type="predicted"/>
<gene>
    <name evidence="2" type="ORF">KB874_17645</name>
</gene>
<evidence type="ECO:0000313" key="2">
    <source>
        <dbReference type="EMBL" id="MBS0125912.1"/>
    </source>
</evidence>
<accession>A0A8J8B8W0</accession>
<dbReference type="SUPFAM" id="SSF51294">
    <property type="entry name" value="Hedgehog/intein (Hint) domain"/>
    <property type="match status" value="1"/>
</dbReference>
<evidence type="ECO:0000259" key="1">
    <source>
        <dbReference type="Pfam" id="PF13403"/>
    </source>
</evidence>
<protein>
    <submittedName>
        <fullName evidence="2">Hint domain-containing protein</fullName>
    </submittedName>
</protein>
<comment type="caution">
    <text evidence="2">The sequence shown here is derived from an EMBL/GenBank/DDBJ whole genome shotgun (WGS) entry which is preliminary data.</text>
</comment>
<dbReference type="RefSeq" id="WP_212537874.1">
    <property type="nucleotide sequence ID" value="NZ_JAGTUU010000007.1"/>
</dbReference>
<dbReference type="EMBL" id="JAGTUU010000007">
    <property type="protein sequence ID" value="MBS0125912.1"/>
    <property type="molecule type" value="Genomic_DNA"/>
</dbReference>
<reference evidence="2" key="1">
    <citation type="submission" date="2021-04" db="EMBL/GenBank/DDBJ databases">
        <authorList>
            <person name="Yoon J."/>
        </authorList>
    </citation>
    <scope>NUCLEOTIDE SEQUENCE</scope>
    <source>
        <strain evidence="2">KMU-90</strain>
    </source>
</reference>
<dbReference type="Pfam" id="PF13403">
    <property type="entry name" value="Hint_2"/>
    <property type="match status" value="1"/>
</dbReference>
<dbReference type="InterPro" id="IPR028992">
    <property type="entry name" value="Hedgehog/Intein_dom"/>
</dbReference>
<keyword evidence="3" id="KW-1185">Reference proteome</keyword>
<dbReference type="AlphaFoldDB" id="A0A8J8B8W0"/>